<evidence type="ECO:0000256" key="6">
    <source>
        <dbReference type="ARBA" id="ARBA00022840"/>
    </source>
</evidence>
<dbReference type="InterPro" id="IPR050352">
    <property type="entry name" value="ABCG_transporters"/>
</dbReference>
<dbReference type="Pfam" id="PF01061">
    <property type="entry name" value="ABC2_membrane"/>
    <property type="match status" value="1"/>
</dbReference>
<name>A0A1I8NFC6_MUSDO</name>
<comment type="subcellular location">
    <subcellularLocation>
        <location evidence="1">Membrane</location>
        <topology evidence="1">Multi-pass membrane protein</topology>
    </subcellularLocation>
</comment>
<sequence length="643" mass="72361">MELTSLNQTKDVEFQDVYYTVTQKKNFVKVIGKRQILKGVSGSFRNGQLSAIMGPSGAGKSSLLNAISGYVTSGVDGLISIDRKHSCYITQEDHHQTLLSVEELMNLACDLKLKRSHQQNKTELIAEILDSLNLNHRRNVNANDLSGGERKRLSVALELVANPKIFFLDEPTSGLDEVTAAQCIRLLRSLAQRGHTVVCTIHQPSATIFNYFDNVYVLAKGKCVYQGSPRALVSYLSHADKECPKHYSPPDYIIELCDFEDPQVVSTLSALVDNGKLRYTAQCDQEYSSFAMKNGNCDSHSFMPFRQALFSLFPESPPTKSLSSIFTTNAKSNGSNPLLDGGKVVLLSQAKTLLRQLSTTDREVDHISSFQQFSVLLHILFLRILRARIPIFIQIFHHVMVGLLFGVLYFKRGNEGSEFFSHLKYCISVIVMITYTQTIIPVISYPLEVKIVKKQTFNHWYSLSTYFMALCMSRMPLQVFYNVIFLTLSYWMTGFPCQWWRFAIFVGVGIMVSLVAEGLGLTIGAALSITNGSVFGPMSIAAFMGLAIYGFDFAGQISPAMDWFMKISFMRDGVVALVITIFGYGRDILDCGEIYCHFSNPRVLLKFLNLDNVSVLHQILYLFVLFIAFRISLFISLWRRCKT</sequence>
<evidence type="ECO:0000256" key="7">
    <source>
        <dbReference type="ARBA" id="ARBA00022989"/>
    </source>
</evidence>
<evidence type="ECO:0000256" key="5">
    <source>
        <dbReference type="ARBA" id="ARBA00022741"/>
    </source>
</evidence>
<evidence type="ECO:0000256" key="3">
    <source>
        <dbReference type="ARBA" id="ARBA00022448"/>
    </source>
</evidence>
<keyword evidence="6" id="KW-0067">ATP-binding</keyword>
<dbReference type="PANTHER" id="PTHR48041">
    <property type="entry name" value="ABC TRANSPORTER G FAMILY MEMBER 28"/>
    <property type="match status" value="1"/>
</dbReference>
<dbReference type="SUPFAM" id="SSF52540">
    <property type="entry name" value="P-loop containing nucleoside triphosphate hydrolases"/>
    <property type="match status" value="1"/>
</dbReference>
<keyword evidence="3" id="KW-0813">Transport</keyword>
<evidence type="ECO:0000256" key="2">
    <source>
        <dbReference type="ARBA" id="ARBA00005814"/>
    </source>
</evidence>
<dbReference type="PROSITE" id="PS00211">
    <property type="entry name" value="ABC_TRANSPORTER_1"/>
    <property type="match status" value="1"/>
</dbReference>
<keyword evidence="8" id="KW-0472">Membrane</keyword>
<evidence type="ECO:0000256" key="1">
    <source>
        <dbReference type="ARBA" id="ARBA00004141"/>
    </source>
</evidence>
<evidence type="ECO:0000256" key="4">
    <source>
        <dbReference type="ARBA" id="ARBA00022692"/>
    </source>
</evidence>
<evidence type="ECO:0000313" key="9">
    <source>
        <dbReference type="EnsemblMetazoa" id="MDOA014598-PA"/>
    </source>
</evidence>
<dbReference type="PANTHER" id="PTHR48041:SF105">
    <property type="entry name" value="FI02074P"/>
    <property type="match status" value="1"/>
</dbReference>
<dbReference type="GO" id="GO:0140359">
    <property type="term" value="F:ABC-type transporter activity"/>
    <property type="evidence" value="ECO:0007669"/>
    <property type="project" value="InterPro"/>
</dbReference>
<dbReference type="VEuPathDB" id="VectorBase:MDOA014598"/>
<reference evidence="9" key="1">
    <citation type="submission" date="2020-05" db="UniProtKB">
        <authorList>
            <consortium name="EnsemblMetazoa"/>
        </authorList>
    </citation>
    <scope>IDENTIFICATION</scope>
    <source>
        <strain evidence="9">Aabys</strain>
    </source>
</reference>
<accession>A0A1I8NFC6</accession>
<dbReference type="InterPro" id="IPR003439">
    <property type="entry name" value="ABC_transporter-like_ATP-bd"/>
</dbReference>
<dbReference type="InterPro" id="IPR027417">
    <property type="entry name" value="P-loop_NTPase"/>
</dbReference>
<keyword evidence="5" id="KW-0547">Nucleotide-binding</keyword>
<keyword evidence="7" id="KW-1133">Transmembrane helix</keyword>
<dbReference type="InterPro" id="IPR013525">
    <property type="entry name" value="ABC2_TM"/>
</dbReference>
<dbReference type="Gene3D" id="3.40.50.300">
    <property type="entry name" value="P-loop containing nucleotide triphosphate hydrolases"/>
    <property type="match status" value="1"/>
</dbReference>
<organism evidence="9">
    <name type="scientific">Musca domestica</name>
    <name type="common">House fly</name>
    <dbReference type="NCBI Taxonomy" id="7370"/>
    <lineage>
        <taxon>Eukaryota</taxon>
        <taxon>Metazoa</taxon>
        <taxon>Ecdysozoa</taxon>
        <taxon>Arthropoda</taxon>
        <taxon>Hexapoda</taxon>
        <taxon>Insecta</taxon>
        <taxon>Pterygota</taxon>
        <taxon>Neoptera</taxon>
        <taxon>Endopterygota</taxon>
        <taxon>Diptera</taxon>
        <taxon>Brachycera</taxon>
        <taxon>Muscomorpha</taxon>
        <taxon>Muscoidea</taxon>
        <taxon>Muscidae</taxon>
        <taxon>Musca</taxon>
    </lineage>
</organism>
<dbReference type="SMART" id="SM00382">
    <property type="entry name" value="AAA"/>
    <property type="match status" value="1"/>
</dbReference>
<dbReference type="FunFam" id="3.40.50.300:FF:002217">
    <property type="entry name" value="ATP-binding cassette sub-family G member 1"/>
    <property type="match status" value="1"/>
</dbReference>
<keyword evidence="4" id="KW-0812">Transmembrane</keyword>
<evidence type="ECO:0000256" key="8">
    <source>
        <dbReference type="ARBA" id="ARBA00023136"/>
    </source>
</evidence>
<dbReference type="EnsemblMetazoa" id="MDOA014598-RA">
    <property type="protein sequence ID" value="MDOA014598-PA"/>
    <property type="gene ID" value="MDOA014598"/>
</dbReference>
<dbReference type="InterPro" id="IPR043926">
    <property type="entry name" value="ABCG_dom"/>
</dbReference>
<dbReference type="InterPro" id="IPR017871">
    <property type="entry name" value="ABC_transporter-like_CS"/>
</dbReference>
<dbReference type="Pfam" id="PF19055">
    <property type="entry name" value="ABC2_membrane_7"/>
    <property type="match status" value="1"/>
</dbReference>
<dbReference type="GO" id="GO:0005886">
    <property type="term" value="C:plasma membrane"/>
    <property type="evidence" value="ECO:0007669"/>
    <property type="project" value="TreeGrafter"/>
</dbReference>
<dbReference type="PROSITE" id="PS50893">
    <property type="entry name" value="ABC_TRANSPORTER_2"/>
    <property type="match status" value="1"/>
</dbReference>
<dbReference type="VEuPathDB" id="VectorBase:MDOMA2_011978"/>
<dbReference type="InterPro" id="IPR003593">
    <property type="entry name" value="AAA+_ATPase"/>
</dbReference>
<dbReference type="Pfam" id="PF00005">
    <property type="entry name" value="ABC_tran"/>
    <property type="match status" value="1"/>
</dbReference>
<dbReference type="AlphaFoldDB" id="A0A1I8NFC6"/>
<protein>
    <submittedName>
        <fullName evidence="9">Uncharacterized protein</fullName>
    </submittedName>
</protein>
<proteinExistence type="inferred from homology"/>
<comment type="similarity">
    <text evidence="2">Belongs to the ABC transporter superfamily. ABCG family. Eye pigment precursor importer (TC 3.A.1.204) subfamily.</text>
</comment>
<dbReference type="GO" id="GO:0005524">
    <property type="term" value="F:ATP binding"/>
    <property type="evidence" value="ECO:0007669"/>
    <property type="project" value="UniProtKB-KW"/>
</dbReference>
<dbReference type="eggNOG" id="KOG0061">
    <property type="taxonomic scope" value="Eukaryota"/>
</dbReference>
<dbReference type="GO" id="GO:0016887">
    <property type="term" value="F:ATP hydrolysis activity"/>
    <property type="evidence" value="ECO:0007669"/>
    <property type="project" value="InterPro"/>
</dbReference>